<evidence type="ECO:0000313" key="3">
    <source>
        <dbReference type="Proteomes" id="UP001176941"/>
    </source>
</evidence>
<dbReference type="EMBL" id="OX459952">
    <property type="protein sequence ID" value="CAI9158156.1"/>
    <property type="molecule type" value="Genomic_DNA"/>
</dbReference>
<reference evidence="2" key="1">
    <citation type="submission" date="2023-04" db="EMBL/GenBank/DDBJ databases">
        <authorList>
            <consortium name="ELIXIR-Norway"/>
        </authorList>
    </citation>
    <scope>NUCLEOTIDE SEQUENCE [LARGE SCALE GENOMIC DNA]</scope>
</reference>
<protein>
    <submittedName>
        <fullName evidence="2">Uncharacterized protein</fullName>
    </submittedName>
</protein>
<sequence length="99" mass="10297">MSPPDSMTNCSSRTQIAAKKGGKNSAAVPLAAMTNTLSSLVLFPSTSPSRHAGEISVHDLLGALDKGWLSSGGRRAKLGRWGRQIAHLAISEPLSEDAA</sequence>
<accession>A0ABN8YAE3</accession>
<proteinExistence type="predicted"/>
<evidence type="ECO:0000256" key="1">
    <source>
        <dbReference type="SAM" id="MobiDB-lite"/>
    </source>
</evidence>
<feature type="region of interest" description="Disordered" evidence="1">
    <location>
        <begin position="1"/>
        <end position="24"/>
    </location>
</feature>
<name>A0ABN8YAE3_RANTA</name>
<keyword evidence="3" id="KW-1185">Reference proteome</keyword>
<evidence type="ECO:0000313" key="2">
    <source>
        <dbReference type="EMBL" id="CAI9158156.1"/>
    </source>
</evidence>
<organism evidence="2 3">
    <name type="scientific">Rangifer tarandus platyrhynchus</name>
    <name type="common">Svalbard reindeer</name>
    <dbReference type="NCBI Taxonomy" id="3082113"/>
    <lineage>
        <taxon>Eukaryota</taxon>
        <taxon>Metazoa</taxon>
        <taxon>Chordata</taxon>
        <taxon>Craniata</taxon>
        <taxon>Vertebrata</taxon>
        <taxon>Euteleostomi</taxon>
        <taxon>Mammalia</taxon>
        <taxon>Eutheria</taxon>
        <taxon>Laurasiatheria</taxon>
        <taxon>Artiodactyla</taxon>
        <taxon>Ruminantia</taxon>
        <taxon>Pecora</taxon>
        <taxon>Cervidae</taxon>
        <taxon>Odocoileinae</taxon>
        <taxon>Rangifer</taxon>
    </lineage>
</organism>
<dbReference type="Proteomes" id="UP001176941">
    <property type="component" value="Chromosome 16"/>
</dbReference>
<gene>
    <name evidence="2" type="ORF">MRATA1EN1_LOCUS7118</name>
</gene>
<feature type="compositionally biased region" description="Polar residues" evidence="1">
    <location>
        <begin position="1"/>
        <end position="15"/>
    </location>
</feature>